<keyword evidence="2" id="KW-1185">Reference proteome</keyword>
<evidence type="ECO:0000313" key="2">
    <source>
        <dbReference type="Proteomes" id="UP000252081"/>
    </source>
</evidence>
<dbReference type="EMBL" id="QNQU01000003">
    <property type="protein sequence ID" value="RBQ10288.1"/>
    <property type="molecule type" value="Genomic_DNA"/>
</dbReference>
<dbReference type="RefSeq" id="WP_113947631.1">
    <property type="nucleotide sequence ID" value="NZ_QNQU01000003.1"/>
</dbReference>
<proteinExistence type="predicted"/>
<dbReference type="AlphaFoldDB" id="A0A366L8V2"/>
<evidence type="ECO:0000313" key="1">
    <source>
        <dbReference type="EMBL" id="RBQ10288.1"/>
    </source>
</evidence>
<gene>
    <name evidence="1" type="ORF">DRW42_04470</name>
</gene>
<dbReference type="Proteomes" id="UP000252081">
    <property type="component" value="Unassembled WGS sequence"/>
</dbReference>
<sequence length="191" mass="22231">MGLDIHLITDNSEELSSIQNLNDYPDYFNHHSLSRTFCNLMSRKDVINAETELEQISRLTHTNISVLYDMEQYWDEEYADYRLSAAETEEEKKTIFEQMAANKEKLNGNIDTVLETIETLIKKLSHFGNLNGKLNSHGRDTLGYDYYFTDFDLDKGEGYIGNNFGQDLRNFRNFLEYAKANGAKTVWFNYG</sequence>
<reference evidence="1 2" key="1">
    <citation type="submission" date="2018-07" db="EMBL/GenBank/DDBJ databases">
        <title>A draft genome of a endophytic bacteria, a new species of Pedobacter.</title>
        <authorList>
            <person name="Zhang Z.D."/>
            <person name="Chen Z.J."/>
        </authorList>
    </citation>
    <scope>NUCLEOTIDE SEQUENCE [LARGE SCALE GENOMIC DNA]</scope>
    <source>
        <strain evidence="1 2">RS10</strain>
    </source>
</reference>
<comment type="caution">
    <text evidence="1">The sequence shown here is derived from an EMBL/GenBank/DDBJ whole genome shotgun (WGS) entry which is preliminary data.</text>
</comment>
<protein>
    <submittedName>
        <fullName evidence="1">Uncharacterized protein</fullName>
    </submittedName>
</protein>
<dbReference type="OrthoDB" id="982342at2"/>
<name>A0A366L8V2_9SPHI</name>
<accession>A0A366L8V2</accession>
<organism evidence="1 2">
    <name type="scientific">Pedobacter miscanthi</name>
    <dbReference type="NCBI Taxonomy" id="2259170"/>
    <lineage>
        <taxon>Bacteria</taxon>
        <taxon>Pseudomonadati</taxon>
        <taxon>Bacteroidota</taxon>
        <taxon>Sphingobacteriia</taxon>
        <taxon>Sphingobacteriales</taxon>
        <taxon>Sphingobacteriaceae</taxon>
        <taxon>Pedobacter</taxon>
    </lineage>
</organism>